<feature type="transmembrane region" description="Helical" evidence="5">
    <location>
        <begin position="199"/>
        <end position="220"/>
    </location>
</feature>
<name>A0AAE9LRY5_9GAMM</name>
<comment type="subcellular location">
    <subcellularLocation>
        <location evidence="1">Membrane</location>
        <topology evidence="1">Multi-pass membrane protein</topology>
    </subcellularLocation>
</comment>
<feature type="transmembrane region" description="Helical" evidence="5">
    <location>
        <begin position="40"/>
        <end position="56"/>
    </location>
</feature>
<keyword evidence="7" id="KW-1185">Reference proteome</keyword>
<keyword evidence="2 5" id="KW-0812">Transmembrane</keyword>
<dbReference type="PANTHER" id="PTHR43424:SF1">
    <property type="entry name" value="LOCUS PUTATIVE PROTEIN 1-RELATED"/>
    <property type="match status" value="1"/>
</dbReference>
<dbReference type="Proteomes" id="UP001056716">
    <property type="component" value="Chromosome"/>
</dbReference>
<evidence type="ECO:0000256" key="2">
    <source>
        <dbReference type="ARBA" id="ARBA00022692"/>
    </source>
</evidence>
<dbReference type="PANTHER" id="PTHR43424">
    <property type="entry name" value="LOCUS PUTATIVE PROTEIN 1-RELATED"/>
    <property type="match status" value="1"/>
</dbReference>
<accession>A0AAE9LRY5</accession>
<feature type="transmembrane region" description="Helical" evidence="5">
    <location>
        <begin position="321"/>
        <end position="342"/>
    </location>
</feature>
<keyword evidence="4 5" id="KW-0472">Membrane</keyword>
<dbReference type="GO" id="GO:0016020">
    <property type="term" value="C:membrane"/>
    <property type="evidence" value="ECO:0007669"/>
    <property type="project" value="UniProtKB-SubCell"/>
</dbReference>
<evidence type="ECO:0000313" key="7">
    <source>
        <dbReference type="Proteomes" id="UP001056716"/>
    </source>
</evidence>
<gene>
    <name evidence="6" type="ORF">M5E07_15815</name>
</gene>
<feature type="transmembrane region" description="Helical" evidence="5">
    <location>
        <begin position="164"/>
        <end position="187"/>
    </location>
</feature>
<evidence type="ECO:0000256" key="5">
    <source>
        <dbReference type="SAM" id="Phobius"/>
    </source>
</evidence>
<feature type="transmembrane region" description="Helical" evidence="5">
    <location>
        <begin position="103"/>
        <end position="121"/>
    </location>
</feature>
<protein>
    <submittedName>
        <fullName evidence="6">Oligosaccharide flippase family protein</fullName>
    </submittedName>
</protein>
<feature type="transmembrane region" description="Helical" evidence="5">
    <location>
        <begin position="349"/>
        <end position="369"/>
    </location>
</feature>
<feature type="transmembrane region" description="Helical" evidence="5">
    <location>
        <begin position="133"/>
        <end position="152"/>
    </location>
</feature>
<evidence type="ECO:0000256" key="3">
    <source>
        <dbReference type="ARBA" id="ARBA00022989"/>
    </source>
</evidence>
<dbReference type="KEGG" id="atz:M5E07_15815"/>
<feature type="transmembrane region" description="Helical" evidence="5">
    <location>
        <begin position="77"/>
        <end position="97"/>
    </location>
</feature>
<keyword evidence="3 5" id="KW-1133">Transmembrane helix</keyword>
<feature type="transmembrane region" description="Helical" evidence="5">
    <location>
        <begin position="283"/>
        <end position="301"/>
    </location>
</feature>
<feature type="transmembrane region" description="Helical" evidence="5">
    <location>
        <begin position="375"/>
        <end position="395"/>
    </location>
</feature>
<evidence type="ECO:0000313" key="6">
    <source>
        <dbReference type="EMBL" id="USE83206.1"/>
    </source>
</evidence>
<dbReference type="InterPro" id="IPR002797">
    <property type="entry name" value="Polysacc_synth"/>
</dbReference>
<dbReference type="EMBL" id="CP098732">
    <property type="protein sequence ID" value="USE83206.1"/>
    <property type="molecule type" value="Genomic_DNA"/>
</dbReference>
<feature type="transmembrane region" description="Helical" evidence="5">
    <location>
        <begin position="240"/>
        <end position="262"/>
    </location>
</feature>
<evidence type="ECO:0000256" key="1">
    <source>
        <dbReference type="ARBA" id="ARBA00004141"/>
    </source>
</evidence>
<reference evidence="6" key="1">
    <citation type="submission" date="2022-06" db="EMBL/GenBank/DDBJ databases">
        <title>Isolation, identification and characterization of iprodione-degrading strains in Lhasa, Tibet.</title>
        <authorList>
            <person name="Pan H."/>
        </authorList>
    </citation>
    <scope>NUCLEOTIDE SEQUENCE</scope>
    <source>
        <strain evidence="6">Y-23</strain>
    </source>
</reference>
<dbReference type="InterPro" id="IPR052556">
    <property type="entry name" value="PolySynth_Transporter"/>
</dbReference>
<organism evidence="6 7">
    <name type="scientific">Acinetobacter tibetensis</name>
    <dbReference type="NCBI Taxonomy" id="2943497"/>
    <lineage>
        <taxon>Bacteria</taxon>
        <taxon>Pseudomonadati</taxon>
        <taxon>Pseudomonadota</taxon>
        <taxon>Gammaproteobacteria</taxon>
        <taxon>Moraxellales</taxon>
        <taxon>Moraxellaceae</taxon>
        <taxon>Acinetobacter</taxon>
    </lineage>
</organism>
<evidence type="ECO:0000256" key="4">
    <source>
        <dbReference type="ARBA" id="ARBA00023136"/>
    </source>
</evidence>
<dbReference type="Pfam" id="PF01943">
    <property type="entry name" value="Polysacc_synt"/>
    <property type="match status" value="1"/>
</dbReference>
<sequence>MKVLKDSFIYLIGELFAKSLPFLMLPYLTRKLGPDGFGELSYYLTMLSLFAIFVGLSQDGAVTRYFYFYGKKALNTVVKAGYLFNITISFILLLGCWWFKAEIMAYVVLATMFQSFVNVQLALRQCQQQPFKYIIIQIILSLTNVLFTVAALEYFSQELVAYRILAIVVTNLTTFLIASLVLGDLFRDNYRFTWQRMRLGLLYIFSFGLPLILHQSSFFIKGQLDRIFIYQQYSKTDLGIYSAGVQIATVLPIVLMALNKAIVPYYYQGLKDNSLTIAKIKKYTLYSLPLSILPALVGWLLPEQVYLWFLGQSYVGSKYYVVMYLLGYGANLPYLVLVNYFFFYGKNFVISKITFFSAIVYFVAMIYLVTLSLDLIPYSLLLSNVVLIVMLWVIINRVGKK</sequence>
<dbReference type="RefSeq" id="WP_252220693.1">
    <property type="nucleotide sequence ID" value="NZ_CP098732.1"/>
</dbReference>
<feature type="transmembrane region" description="Helical" evidence="5">
    <location>
        <begin position="7"/>
        <end position="28"/>
    </location>
</feature>
<dbReference type="AlphaFoldDB" id="A0AAE9LRY5"/>
<proteinExistence type="predicted"/>